<organism evidence="2 3">
    <name type="scientific">Methylopila jiangsuensis</name>
    <dbReference type="NCBI Taxonomy" id="586230"/>
    <lineage>
        <taxon>Bacteria</taxon>
        <taxon>Pseudomonadati</taxon>
        <taxon>Pseudomonadota</taxon>
        <taxon>Alphaproteobacteria</taxon>
        <taxon>Hyphomicrobiales</taxon>
        <taxon>Methylopilaceae</taxon>
        <taxon>Methylopila</taxon>
    </lineage>
</organism>
<protein>
    <submittedName>
        <fullName evidence="2">Uncharacterized protein</fullName>
    </submittedName>
</protein>
<reference evidence="2" key="1">
    <citation type="journal article" date="2014" name="Int. J. Syst. Evol. Microbiol.">
        <title>Complete genome sequence of Corynebacterium casei LMG S-19264T (=DSM 44701T), isolated from a smear-ripened cheese.</title>
        <authorList>
            <consortium name="US DOE Joint Genome Institute (JGI-PGF)"/>
            <person name="Walter F."/>
            <person name="Albersmeier A."/>
            <person name="Kalinowski J."/>
            <person name="Ruckert C."/>
        </authorList>
    </citation>
    <scope>NUCLEOTIDE SEQUENCE</scope>
    <source>
        <strain evidence="2">VKM B-2555</strain>
    </source>
</reference>
<dbReference type="EMBL" id="BSFK01000009">
    <property type="protein sequence ID" value="GLK76599.1"/>
    <property type="molecule type" value="Genomic_DNA"/>
</dbReference>
<keyword evidence="1" id="KW-0472">Membrane</keyword>
<evidence type="ECO:0000313" key="3">
    <source>
        <dbReference type="Proteomes" id="UP001143364"/>
    </source>
</evidence>
<dbReference type="AlphaFoldDB" id="A0A9W6N334"/>
<name>A0A9W6N334_9HYPH</name>
<feature type="transmembrane region" description="Helical" evidence="1">
    <location>
        <begin position="32"/>
        <end position="51"/>
    </location>
</feature>
<evidence type="ECO:0000256" key="1">
    <source>
        <dbReference type="SAM" id="Phobius"/>
    </source>
</evidence>
<evidence type="ECO:0000313" key="2">
    <source>
        <dbReference type="EMBL" id="GLK76599.1"/>
    </source>
</evidence>
<dbReference type="RefSeq" id="WP_271204468.1">
    <property type="nucleotide sequence ID" value="NZ_BSFK01000009.1"/>
</dbReference>
<reference evidence="2" key="2">
    <citation type="submission" date="2023-01" db="EMBL/GenBank/DDBJ databases">
        <authorList>
            <person name="Sun Q."/>
            <person name="Evtushenko L."/>
        </authorList>
    </citation>
    <scope>NUCLEOTIDE SEQUENCE</scope>
    <source>
        <strain evidence="2">VKM B-2555</strain>
    </source>
</reference>
<comment type="caution">
    <text evidence="2">The sequence shown here is derived from an EMBL/GenBank/DDBJ whole genome shotgun (WGS) entry which is preliminary data.</text>
</comment>
<proteinExistence type="predicted"/>
<keyword evidence="3" id="KW-1185">Reference proteome</keyword>
<dbReference type="Proteomes" id="UP001143364">
    <property type="component" value="Unassembled WGS sequence"/>
</dbReference>
<sequence length="62" mass="6595">MTPPRGLLPPLMLAAALGLGLSGVLDRPGFEGVGQGLVIGALVCAPIWVFGQLRKRRDDRRD</sequence>
<keyword evidence="1" id="KW-0812">Transmembrane</keyword>
<keyword evidence="1" id="KW-1133">Transmembrane helix</keyword>
<accession>A0A9W6N334</accession>
<gene>
    <name evidence="2" type="ORF">GCM10008171_18530</name>
</gene>